<keyword evidence="1" id="KW-0732">Signal</keyword>
<keyword evidence="3" id="KW-1185">Reference proteome</keyword>
<evidence type="ECO:0000313" key="2">
    <source>
        <dbReference type="EMBL" id="WNM58554.1"/>
    </source>
</evidence>
<sequence length="257" mass="27105">MRTRILCAGCLVFSMGMGSVVSQVNAQEICRTAGFWGTHAGEEKSGSTNISEEVIRAWLSTVNSYDQTATDKCTYDMDGTVICNFEPPGQAGSPKACRDAKKNDITLLNNFPIGYEGIDICGQIISVGPNGTDQIPPVLEALCVSPGGDSKLQLGRQLTAAALNCLLSGGGSDCTGTSIEPVFATCNSTCAVSGQEDQVNTCIEKLDCFNNGGAWNEDDPQAMYCQMDVVESCHDQPLIGTLMSDSGEPEDPGPPPQ</sequence>
<evidence type="ECO:0000256" key="1">
    <source>
        <dbReference type="SAM" id="SignalP"/>
    </source>
</evidence>
<dbReference type="Proteomes" id="UP001302719">
    <property type="component" value="Chromosome"/>
</dbReference>
<protein>
    <submittedName>
        <fullName evidence="2">Uncharacterized protein</fullName>
    </submittedName>
</protein>
<feature type="chain" id="PRO_5041737040" evidence="1">
    <location>
        <begin position="27"/>
        <end position="257"/>
    </location>
</feature>
<evidence type="ECO:0000313" key="3">
    <source>
        <dbReference type="Proteomes" id="UP001302719"/>
    </source>
</evidence>
<organism evidence="2 3">
    <name type="scientific">Candidatus Nitrospira allomarina</name>
    <dbReference type="NCBI Taxonomy" id="3020900"/>
    <lineage>
        <taxon>Bacteria</taxon>
        <taxon>Pseudomonadati</taxon>
        <taxon>Nitrospirota</taxon>
        <taxon>Nitrospiria</taxon>
        <taxon>Nitrospirales</taxon>
        <taxon>Nitrospiraceae</taxon>
        <taxon>Nitrospira</taxon>
    </lineage>
</organism>
<dbReference type="EMBL" id="CP116967">
    <property type="protein sequence ID" value="WNM58554.1"/>
    <property type="molecule type" value="Genomic_DNA"/>
</dbReference>
<proteinExistence type="predicted"/>
<accession>A0AA96GAN3</accession>
<gene>
    <name evidence="2" type="ORF">PP769_01965</name>
</gene>
<dbReference type="RefSeq" id="WP_312644548.1">
    <property type="nucleotide sequence ID" value="NZ_CP116967.1"/>
</dbReference>
<name>A0AA96GAN3_9BACT</name>
<dbReference type="KEGG" id="nall:PP769_01965"/>
<feature type="signal peptide" evidence="1">
    <location>
        <begin position="1"/>
        <end position="26"/>
    </location>
</feature>
<reference evidence="2 3" key="1">
    <citation type="submission" date="2023-01" db="EMBL/GenBank/DDBJ databases">
        <title>Cultivation and genomic characterization of new, ubiquitous marine nitrite-oxidizing bacteria from the Nitrospirales.</title>
        <authorList>
            <person name="Mueller A.J."/>
            <person name="Daebeler A."/>
            <person name="Herbold C.W."/>
            <person name="Kirkegaard R.H."/>
            <person name="Daims H."/>
        </authorList>
    </citation>
    <scope>NUCLEOTIDE SEQUENCE [LARGE SCALE GENOMIC DNA]</scope>
    <source>
        <strain evidence="2 3">VA</strain>
    </source>
</reference>
<dbReference type="AlphaFoldDB" id="A0AA96GAN3"/>